<name>A0A833QVJ0_9POAL</name>
<dbReference type="PANTHER" id="PTHR33168">
    <property type="entry name" value="STRESS INDUCED PROTEIN-RELATED"/>
    <property type="match status" value="1"/>
</dbReference>
<sequence>MGGQPQFDRQSSFTQRLRSSYFCFSCCFTGSNGEEEAPAASLLRSSSVWIQDKAKGIPEMVSKFNRNRKASGDFRYDPISYALNFDGGEEDDADVAEVERLRIKNFSSRLPASPSVRLDERTSSVGRPF</sequence>
<dbReference type="EMBL" id="SWLB01000019">
    <property type="protein sequence ID" value="KAF3325868.1"/>
    <property type="molecule type" value="Genomic_DNA"/>
</dbReference>
<proteinExistence type="predicted"/>
<keyword evidence="3" id="KW-1185">Reference proteome</keyword>
<evidence type="ECO:0000313" key="3">
    <source>
        <dbReference type="Proteomes" id="UP000623129"/>
    </source>
</evidence>
<protein>
    <submittedName>
        <fullName evidence="2">Uncharacterized protein</fullName>
    </submittedName>
</protein>
<dbReference type="AlphaFoldDB" id="A0A833QVJ0"/>
<evidence type="ECO:0000256" key="1">
    <source>
        <dbReference type="SAM" id="MobiDB-lite"/>
    </source>
</evidence>
<gene>
    <name evidence="2" type="ORF">FCM35_KLT08948</name>
</gene>
<organism evidence="2 3">
    <name type="scientific">Carex littledalei</name>
    <dbReference type="NCBI Taxonomy" id="544730"/>
    <lineage>
        <taxon>Eukaryota</taxon>
        <taxon>Viridiplantae</taxon>
        <taxon>Streptophyta</taxon>
        <taxon>Embryophyta</taxon>
        <taxon>Tracheophyta</taxon>
        <taxon>Spermatophyta</taxon>
        <taxon>Magnoliopsida</taxon>
        <taxon>Liliopsida</taxon>
        <taxon>Poales</taxon>
        <taxon>Cyperaceae</taxon>
        <taxon>Cyperoideae</taxon>
        <taxon>Cariceae</taxon>
        <taxon>Carex</taxon>
        <taxon>Carex subgen. Euthyceras</taxon>
    </lineage>
</organism>
<dbReference type="Proteomes" id="UP000623129">
    <property type="component" value="Unassembled WGS sequence"/>
</dbReference>
<accession>A0A833QVJ0</accession>
<evidence type="ECO:0000313" key="2">
    <source>
        <dbReference type="EMBL" id="KAF3325868.1"/>
    </source>
</evidence>
<feature type="region of interest" description="Disordered" evidence="1">
    <location>
        <begin position="110"/>
        <end position="129"/>
    </location>
</feature>
<dbReference type="OrthoDB" id="657187at2759"/>
<reference evidence="2" key="1">
    <citation type="submission" date="2020-01" db="EMBL/GenBank/DDBJ databases">
        <title>Genome sequence of Kobresia littledalei, the first chromosome-level genome in the family Cyperaceae.</title>
        <authorList>
            <person name="Qu G."/>
        </authorList>
    </citation>
    <scope>NUCLEOTIDE SEQUENCE</scope>
    <source>
        <strain evidence="2">C.B.Clarke</strain>
        <tissue evidence="2">Leaf</tissue>
    </source>
</reference>
<comment type="caution">
    <text evidence="2">The sequence shown here is derived from an EMBL/GenBank/DDBJ whole genome shotgun (WGS) entry which is preliminary data.</text>
</comment>